<proteinExistence type="predicted"/>
<dbReference type="AlphaFoldDB" id="A0A0E9TUG5"/>
<reference evidence="1" key="2">
    <citation type="journal article" date="2015" name="Fish Shellfish Immunol.">
        <title>Early steps in the European eel (Anguilla anguilla)-Vibrio vulnificus interaction in the gills: Role of the RtxA13 toxin.</title>
        <authorList>
            <person name="Callol A."/>
            <person name="Pajuelo D."/>
            <person name="Ebbesson L."/>
            <person name="Teles M."/>
            <person name="MacKenzie S."/>
            <person name="Amaro C."/>
        </authorList>
    </citation>
    <scope>NUCLEOTIDE SEQUENCE</scope>
</reference>
<accession>A0A0E9TUG5</accession>
<dbReference type="EMBL" id="GBXM01044605">
    <property type="protein sequence ID" value="JAH63972.1"/>
    <property type="molecule type" value="Transcribed_RNA"/>
</dbReference>
<evidence type="ECO:0000313" key="1">
    <source>
        <dbReference type="EMBL" id="JAH56353.1"/>
    </source>
</evidence>
<reference evidence="1" key="1">
    <citation type="submission" date="2014-11" db="EMBL/GenBank/DDBJ databases">
        <authorList>
            <person name="Amaro Gonzalez C."/>
        </authorList>
    </citation>
    <scope>NUCLEOTIDE SEQUENCE</scope>
</reference>
<dbReference type="EMBL" id="GBXM01052224">
    <property type="protein sequence ID" value="JAH56353.1"/>
    <property type="molecule type" value="Transcribed_RNA"/>
</dbReference>
<sequence>MTRFSRHTHARIRMNSPNRGVPTHLVIICIFKTKL</sequence>
<name>A0A0E9TUG5_ANGAN</name>
<organism evidence="1">
    <name type="scientific">Anguilla anguilla</name>
    <name type="common">European freshwater eel</name>
    <name type="synonym">Muraena anguilla</name>
    <dbReference type="NCBI Taxonomy" id="7936"/>
    <lineage>
        <taxon>Eukaryota</taxon>
        <taxon>Metazoa</taxon>
        <taxon>Chordata</taxon>
        <taxon>Craniata</taxon>
        <taxon>Vertebrata</taxon>
        <taxon>Euteleostomi</taxon>
        <taxon>Actinopterygii</taxon>
        <taxon>Neopterygii</taxon>
        <taxon>Teleostei</taxon>
        <taxon>Anguilliformes</taxon>
        <taxon>Anguillidae</taxon>
        <taxon>Anguilla</taxon>
    </lineage>
</organism>
<protein>
    <submittedName>
        <fullName evidence="1">Uncharacterized protein</fullName>
    </submittedName>
</protein>